<name>A0A7Z2VLL9_9BACL</name>
<evidence type="ECO:0000256" key="1">
    <source>
        <dbReference type="HAMAP-Rule" id="MF_00800"/>
    </source>
</evidence>
<dbReference type="KEGG" id="cheb:HH215_20475"/>
<evidence type="ECO:0000313" key="2">
    <source>
        <dbReference type="EMBL" id="QJD85314.1"/>
    </source>
</evidence>
<sequence length="208" mass="22219">MLGGHAMAQDSRSITDQVEQLLVELVQTGGVRPGHVIVVGASTSEVQGHRIGSSGAESVAEQIYDGVQRVRNRFGFHVVWQCCEHLNRALVTERGIAEAQGWVEVSAIPVPKAGGSMAAHAYRQLDEPCLVEAVQVHAGIDIGETLIGMHLRPVAIPLRPAIRSIGQARVNMATTRPRLIGGARAVYSTVREDQANASPNDSSTTTCE</sequence>
<dbReference type="InterPro" id="IPR028345">
    <property type="entry name" value="Antibiotic_NAT-like"/>
</dbReference>
<dbReference type="PIRSF" id="PIRSF007510">
    <property type="entry name" value="UCP007510"/>
    <property type="match status" value="1"/>
</dbReference>
<dbReference type="SUPFAM" id="SSF110710">
    <property type="entry name" value="TTHA0583/YokD-like"/>
    <property type="match status" value="1"/>
</dbReference>
<gene>
    <name evidence="2" type="ORF">HH215_20475</name>
</gene>
<dbReference type="HAMAP" id="MF_00800">
    <property type="entry name" value="UPF0340"/>
    <property type="match status" value="1"/>
</dbReference>
<reference evidence="2 3" key="1">
    <citation type="submission" date="2020-04" db="EMBL/GenBank/DDBJ databases">
        <title>Genome sequencing of novel species.</title>
        <authorList>
            <person name="Heo J."/>
            <person name="Kim S.-J."/>
            <person name="Kim J.-S."/>
            <person name="Hong S.-B."/>
            <person name="Kwon S.-W."/>
        </authorList>
    </citation>
    <scope>NUCLEOTIDE SEQUENCE [LARGE SCALE GENOMIC DNA]</scope>
    <source>
        <strain evidence="2 3">MFER-1</strain>
    </source>
</reference>
<comment type="similarity">
    <text evidence="1">Belongs to the UPF0340 family.</text>
</comment>
<proteinExistence type="inferred from homology"/>
<dbReference type="Proteomes" id="UP000502248">
    <property type="component" value="Chromosome"/>
</dbReference>
<protein>
    <recommendedName>
        <fullName evidence="1">UPF0340 protein HH215_20475</fullName>
    </recommendedName>
</protein>
<evidence type="ECO:0000313" key="3">
    <source>
        <dbReference type="Proteomes" id="UP000502248"/>
    </source>
</evidence>
<dbReference type="NCBIfam" id="TIGR01440">
    <property type="entry name" value="TIGR01440 family protein"/>
    <property type="match status" value="1"/>
</dbReference>
<dbReference type="Gene3D" id="3.40.50.10360">
    <property type="entry name" value="Hypothetical protein TT1679"/>
    <property type="match status" value="1"/>
</dbReference>
<dbReference type="Pfam" id="PF04260">
    <property type="entry name" value="DUF436"/>
    <property type="match status" value="1"/>
</dbReference>
<organism evidence="2 3">
    <name type="scientific">Cohnella herbarum</name>
    <dbReference type="NCBI Taxonomy" id="2728023"/>
    <lineage>
        <taxon>Bacteria</taxon>
        <taxon>Bacillati</taxon>
        <taxon>Bacillota</taxon>
        <taxon>Bacilli</taxon>
        <taxon>Bacillales</taxon>
        <taxon>Paenibacillaceae</taxon>
        <taxon>Cohnella</taxon>
    </lineage>
</organism>
<keyword evidence="3" id="KW-1185">Reference proteome</keyword>
<accession>A0A7Z2VLL9</accession>
<dbReference type="EMBL" id="CP051680">
    <property type="protein sequence ID" value="QJD85314.1"/>
    <property type="molecule type" value="Genomic_DNA"/>
</dbReference>
<dbReference type="InterPro" id="IPR006340">
    <property type="entry name" value="DUF436"/>
</dbReference>
<dbReference type="AlphaFoldDB" id="A0A7Z2VLL9"/>